<dbReference type="OrthoDB" id="9809989at2"/>
<organism evidence="4 5">
    <name type="scientific">Polaribacter filamentus</name>
    <dbReference type="NCBI Taxonomy" id="53483"/>
    <lineage>
        <taxon>Bacteria</taxon>
        <taxon>Pseudomonadati</taxon>
        <taxon>Bacteroidota</taxon>
        <taxon>Flavobacteriia</taxon>
        <taxon>Flavobacteriales</taxon>
        <taxon>Flavobacteriaceae</taxon>
    </lineage>
</organism>
<evidence type="ECO:0000256" key="2">
    <source>
        <dbReference type="SAM" id="SignalP"/>
    </source>
</evidence>
<gene>
    <name evidence="4" type="ORF">BST83_18135</name>
</gene>
<reference evidence="4 5" key="1">
    <citation type="submission" date="2016-11" db="EMBL/GenBank/DDBJ databases">
        <title>Trade-off between light-utilization and light-protection in marine flavobacteria.</title>
        <authorList>
            <person name="Kumagai Y."/>
        </authorList>
    </citation>
    <scope>NUCLEOTIDE SEQUENCE [LARGE SCALE GENOMIC DNA]</scope>
    <source>
        <strain evidence="4 5">ATCC 700397</strain>
    </source>
</reference>
<name>A0A2S7KKW2_9FLAO</name>
<feature type="chain" id="PRO_5015497129" description="SbsA Ig-like domain-containing protein" evidence="2">
    <location>
        <begin position="22"/>
        <end position="538"/>
    </location>
</feature>
<feature type="signal peptide" evidence="2">
    <location>
        <begin position="1"/>
        <end position="21"/>
    </location>
</feature>
<keyword evidence="5" id="KW-1185">Reference proteome</keyword>
<protein>
    <recommendedName>
        <fullName evidence="3">SbsA Ig-like domain-containing protein</fullName>
    </recommendedName>
</protein>
<proteinExistence type="predicted"/>
<keyword evidence="1 2" id="KW-0732">Signal</keyword>
<dbReference type="Proteomes" id="UP000239522">
    <property type="component" value="Unassembled WGS sequence"/>
</dbReference>
<dbReference type="RefSeq" id="WP_104811163.1">
    <property type="nucleotide sequence ID" value="NZ_MQUA01000014.1"/>
</dbReference>
<evidence type="ECO:0000259" key="3">
    <source>
        <dbReference type="Pfam" id="PF13205"/>
    </source>
</evidence>
<dbReference type="Pfam" id="PF13205">
    <property type="entry name" value="Big_5"/>
    <property type="match status" value="1"/>
</dbReference>
<evidence type="ECO:0000313" key="5">
    <source>
        <dbReference type="Proteomes" id="UP000239522"/>
    </source>
</evidence>
<accession>A0A2S7KKW2</accession>
<dbReference type="EMBL" id="MQUA01000014">
    <property type="protein sequence ID" value="PQB03230.1"/>
    <property type="molecule type" value="Genomic_DNA"/>
</dbReference>
<comment type="caution">
    <text evidence="4">The sequence shown here is derived from an EMBL/GenBank/DDBJ whole genome shotgun (WGS) entry which is preliminary data.</text>
</comment>
<dbReference type="AlphaFoldDB" id="A0A2S7KKW2"/>
<evidence type="ECO:0000256" key="1">
    <source>
        <dbReference type="ARBA" id="ARBA00022729"/>
    </source>
</evidence>
<feature type="domain" description="SbsA Ig-like" evidence="3">
    <location>
        <begin position="32"/>
        <end position="134"/>
    </location>
</feature>
<evidence type="ECO:0000313" key="4">
    <source>
        <dbReference type="EMBL" id="PQB03230.1"/>
    </source>
</evidence>
<dbReference type="InterPro" id="IPR032812">
    <property type="entry name" value="SbsA_Ig"/>
</dbReference>
<sequence>MKIVYRFLFLSVLLIFVTNCARTGRPEGGPKDEKAPLFVTSIPPYETVKFNKKEIKINFNEYIVLKDLNSQLVVSPPMKNLPLISPQGSPSEYIKIEILDTLQPNTTYIFNFGNAVQDNNEGNKLENFKYVFSTGTYIDSLKTSGSIKDAKLVEAPKNINILLYRLDSTFNDSIIYKKKPNYITSTLDTTVFKFTNLRKGNYLMLALQESINDYIFNPVTEKIGFSTDTIQFPRDSIIKKPIILFKEEQPYQFKRAKEISKGKIEFGFEGDAKNMQIKVLSKVPDDFKSISKFEIDKDTLNFWFTPFEADSLNFEVSNNNFIDTLTVRLRKNKIDSLIINSSISNILNFRDTLFLNSNNPITKIDTSKISLFDKDTIAVKYTTLPSEKKNTIGIIFDKEPKQKYSFTAFPDAFNDLFLNKNDTLKYRFITKEFEDYGRITMNVSNVNSKNLIIELITGTKKNLVVQRNFLTTSKSIVFNLLEPKKYTIRIIIDENKNNKWDTGNYLKKQLPEIILYHKEINNADLRANFFLEENFIVE</sequence>